<sequence length="163" mass="18588">MADVAAVRPVRAVVAWGSRTRFFRRYGPRMMPPLERFASRLTGGRRGPISGVVVPSLILHTIGARSGQPRETLLMCCPQDDGTIYITGSNFARPEHPAWTWNLLAHPDAEIEFRGERRAVRAKAVPDDDRERVWAILEQNWPGYRGYERSSGRQLRIFHLVPR</sequence>
<comment type="similarity">
    <text evidence="1">Belongs to the F420H(2)-dependent quinone reductase family.</text>
</comment>
<dbReference type="InterPro" id="IPR012349">
    <property type="entry name" value="Split_barrel_FMN-bd"/>
</dbReference>
<dbReference type="InterPro" id="IPR004378">
    <property type="entry name" value="F420H2_quin_Rdtase"/>
</dbReference>
<accession>A0ABQ6JZ70</accession>
<dbReference type="Gene3D" id="2.30.110.10">
    <property type="entry name" value="Electron Transport, Fmn-binding Protein, Chain A"/>
    <property type="match status" value="1"/>
</dbReference>
<reference evidence="4" key="1">
    <citation type="journal article" date="2019" name="Int. J. Syst. Evol. Microbiol.">
        <title>The Global Catalogue of Microorganisms (GCM) 10K type strain sequencing project: providing services to taxonomists for standard genome sequencing and annotation.</title>
        <authorList>
            <consortium name="The Broad Institute Genomics Platform"/>
            <consortium name="The Broad Institute Genome Sequencing Center for Infectious Disease"/>
            <person name="Wu L."/>
            <person name="Ma J."/>
        </authorList>
    </citation>
    <scope>NUCLEOTIDE SEQUENCE [LARGE SCALE GENOMIC DNA]</scope>
    <source>
        <strain evidence="4">NBRC 108755</strain>
    </source>
</reference>
<organism evidence="3 4">
    <name type="scientific">Homoserinibacter gongjuensis</name>
    <dbReference type="NCBI Taxonomy" id="1162968"/>
    <lineage>
        <taxon>Bacteria</taxon>
        <taxon>Bacillati</taxon>
        <taxon>Actinomycetota</taxon>
        <taxon>Actinomycetes</taxon>
        <taxon>Micrococcales</taxon>
        <taxon>Microbacteriaceae</taxon>
        <taxon>Homoserinibacter</taxon>
    </lineage>
</organism>
<comment type="catalytic activity">
    <reaction evidence="2">
        <text>oxidized coenzyme F420-(gamma-L-Glu)(n) + a quinol + H(+) = reduced coenzyme F420-(gamma-L-Glu)(n) + a quinone</text>
        <dbReference type="Rhea" id="RHEA:39663"/>
        <dbReference type="Rhea" id="RHEA-COMP:12939"/>
        <dbReference type="Rhea" id="RHEA-COMP:14378"/>
        <dbReference type="ChEBI" id="CHEBI:15378"/>
        <dbReference type="ChEBI" id="CHEBI:24646"/>
        <dbReference type="ChEBI" id="CHEBI:132124"/>
        <dbReference type="ChEBI" id="CHEBI:133980"/>
        <dbReference type="ChEBI" id="CHEBI:139511"/>
    </reaction>
</comment>
<dbReference type="NCBIfam" id="TIGR00026">
    <property type="entry name" value="hi_GC_TIGR00026"/>
    <property type="match status" value="1"/>
</dbReference>
<evidence type="ECO:0000256" key="2">
    <source>
        <dbReference type="ARBA" id="ARBA00049106"/>
    </source>
</evidence>
<name>A0ABQ6JZ70_9MICO</name>
<evidence type="ECO:0000313" key="3">
    <source>
        <dbReference type="EMBL" id="GMA92806.1"/>
    </source>
</evidence>
<protein>
    <recommendedName>
        <fullName evidence="5">Nitroreductase family deazaflavin-dependent oxidoreductase</fullName>
    </recommendedName>
</protein>
<dbReference type="PANTHER" id="PTHR39428">
    <property type="entry name" value="F420H(2)-DEPENDENT QUINONE REDUCTASE RV1261C"/>
    <property type="match status" value="1"/>
</dbReference>
<keyword evidence="4" id="KW-1185">Reference proteome</keyword>
<dbReference type="Proteomes" id="UP001157069">
    <property type="component" value="Unassembled WGS sequence"/>
</dbReference>
<dbReference type="PANTHER" id="PTHR39428:SF1">
    <property type="entry name" value="F420H(2)-DEPENDENT QUINONE REDUCTASE RV1261C"/>
    <property type="match status" value="1"/>
</dbReference>
<evidence type="ECO:0008006" key="5">
    <source>
        <dbReference type="Google" id="ProtNLM"/>
    </source>
</evidence>
<dbReference type="SUPFAM" id="SSF50475">
    <property type="entry name" value="FMN-binding split barrel"/>
    <property type="match status" value="1"/>
</dbReference>
<evidence type="ECO:0000313" key="4">
    <source>
        <dbReference type="Proteomes" id="UP001157069"/>
    </source>
</evidence>
<evidence type="ECO:0000256" key="1">
    <source>
        <dbReference type="ARBA" id="ARBA00008710"/>
    </source>
</evidence>
<gene>
    <name evidence="3" type="ORF">GCM10025869_33350</name>
</gene>
<proteinExistence type="inferred from homology"/>
<dbReference type="EMBL" id="BSVA01000001">
    <property type="protein sequence ID" value="GMA92806.1"/>
    <property type="molecule type" value="Genomic_DNA"/>
</dbReference>
<dbReference type="Pfam" id="PF04075">
    <property type="entry name" value="F420H2_quin_red"/>
    <property type="match status" value="1"/>
</dbReference>
<comment type="caution">
    <text evidence="3">The sequence shown here is derived from an EMBL/GenBank/DDBJ whole genome shotgun (WGS) entry which is preliminary data.</text>
</comment>